<name>A0ACC2GQ10_DALPE</name>
<evidence type="ECO:0000313" key="2">
    <source>
        <dbReference type="Proteomes" id="UP001157502"/>
    </source>
</evidence>
<reference evidence="1" key="1">
    <citation type="submission" date="2021-05" db="EMBL/GenBank/DDBJ databases">
        <authorList>
            <person name="Pan Q."/>
            <person name="Jouanno E."/>
            <person name="Zahm M."/>
            <person name="Klopp C."/>
            <person name="Cabau C."/>
            <person name="Louis A."/>
            <person name="Berthelot C."/>
            <person name="Parey E."/>
            <person name="Roest Crollius H."/>
            <person name="Montfort J."/>
            <person name="Robinson-Rechavi M."/>
            <person name="Bouchez O."/>
            <person name="Lampietro C."/>
            <person name="Lopez Roques C."/>
            <person name="Donnadieu C."/>
            <person name="Postlethwait J."/>
            <person name="Bobe J."/>
            <person name="Dillon D."/>
            <person name="Chandos A."/>
            <person name="von Hippel F."/>
            <person name="Guiguen Y."/>
        </authorList>
    </citation>
    <scope>NUCLEOTIDE SEQUENCE</scope>
    <source>
        <strain evidence="1">YG-Jan2019</strain>
    </source>
</reference>
<dbReference type="Proteomes" id="UP001157502">
    <property type="component" value="Chromosome 10"/>
</dbReference>
<accession>A0ACC2GQ10</accession>
<evidence type="ECO:0000313" key="1">
    <source>
        <dbReference type="EMBL" id="KAJ8005794.1"/>
    </source>
</evidence>
<dbReference type="EMBL" id="CM055737">
    <property type="protein sequence ID" value="KAJ8005794.1"/>
    <property type="molecule type" value="Genomic_DNA"/>
</dbReference>
<gene>
    <name evidence="1" type="ORF">DPEC_G00121580</name>
</gene>
<proteinExistence type="predicted"/>
<organism evidence="1 2">
    <name type="scientific">Dallia pectoralis</name>
    <name type="common">Alaska blackfish</name>
    <dbReference type="NCBI Taxonomy" id="75939"/>
    <lineage>
        <taxon>Eukaryota</taxon>
        <taxon>Metazoa</taxon>
        <taxon>Chordata</taxon>
        <taxon>Craniata</taxon>
        <taxon>Vertebrata</taxon>
        <taxon>Euteleostomi</taxon>
        <taxon>Actinopterygii</taxon>
        <taxon>Neopterygii</taxon>
        <taxon>Teleostei</taxon>
        <taxon>Protacanthopterygii</taxon>
        <taxon>Esociformes</taxon>
        <taxon>Umbridae</taxon>
        <taxon>Dallia</taxon>
    </lineage>
</organism>
<sequence>MSSKRADSGVRHSPPVSCPPSPIIALLSWWRRSGHPNREYLRGPGQTQKWFWKCAQPAPSSHSTPPSLYLHPPWPRLVQKHPS</sequence>
<keyword evidence="2" id="KW-1185">Reference proteome</keyword>
<comment type="caution">
    <text evidence="1">The sequence shown here is derived from an EMBL/GenBank/DDBJ whole genome shotgun (WGS) entry which is preliminary data.</text>
</comment>
<protein>
    <submittedName>
        <fullName evidence="1">Uncharacterized protein</fullName>
    </submittedName>
</protein>